<proteinExistence type="predicted"/>
<accession>A0A0A8LBY6</accession>
<keyword evidence="2" id="KW-0472">Membrane</keyword>
<organism evidence="3 4">
    <name type="scientific">Kluyveromyces dobzhanskii CBS 2104</name>
    <dbReference type="NCBI Taxonomy" id="1427455"/>
    <lineage>
        <taxon>Eukaryota</taxon>
        <taxon>Fungi</taxon>
        <taxon>Dikarya</taxon>
        <taxon>Ascomycota</taxon>
        <taxon>Saccharomycotina</taxon>
        <taxon>Saccharomycetes</taxon>
        <taxon>Saccharomycetales</taxon>
        <taxon>Saccharomycetaceae</taxon>
        <taxon>Kluyveromyces</taxon>
    </lineage>
</organism>
<sequence length="368" mass="42540">MMGQKRIQLADTKRLEQLLDDERFRLNLQPVDTEKSHEQECLDLYVKGDLKDCLERMYEHGLLNGDKLQTSLKSWQLMMDCLGQMNCVTVIGTSLDKCLKTWFTSESSLQQLIKTKPLSEKLTITYQFFHASLQFWRRNVKQHYEHIDELSISCKELILQTSRRCHTATEVQNLSRILELLIFDVQIGTLQKKASLTMYTRFCQLDDQLETKFKSILIEPTQSLDIDTYFRQRIQPKATAKPKLKSKPKNKSQNRPTKPKPKSQPALQPAADTNSQATNTAIAPTGQTLSIPNLRHLTRYIPRWLPVWARSVHWSPQLLASIIIFIVSIVLPIARRSKTFRIIWTHGKDRVSTITKVFVSTMNTLASL</sequence>
<evidence type="ECO:0000313" key="4">
    <source>
        <dbReference type="Proteomes" id="UP000031516"/>
    </source>
</evidence>
<dbReference type="Proteomes" id="UP000031516">
    <property type="component" value="Unassembled WGS sequence"/>
</dbReference>
<gene>
    <name evidence="3" type="ORF">KLDO_g3912</name>
</gene>
<feature type="transmembrane region" description="Helical" evidence="2">
    <location>
        <begin position="314"/>
        <end position="334"/>
    </location>
</feature>
<dbReference type="OrthoDB" id="4067660at2759"/>
<dbReference type="AlphaFoldDB" id="A0A0A8LBY6"/>
<protein>
    <submittedName>
        <fullName evidence="3">WGS project CCBQ000000000 data, contig 00015</fullName>
    </submittedName>
</protein>
<comment type="caution">
    <text evidence="3">The sequence shown here is derived from an EMBL/GenBank/DDBJ whole genome shotgun (WGS) entry which is preliminary data.</text>
</comment>
<name>A0A0A8LBY6_9SACH</name>
<evidence type="ECO:0000313" key="3">
    <source>
        <dbReference type="EMBL" id="CDO95680.1"/>
    </source>
</evidence>
<keyword evidence="4" id="KW-1185">Reference proteome</keyword>
<keyword evidence="2" id="KW-1133">Transmembrane helix</keyword>
<dbReference type="EMBL" id="CCBQ010000045">
    <property type="protein sequence ID" value="CDO95680.1"/>
    <property type="molecule type" value="Genomic_DNA"/>
</dbReference>
<evidence type="ECO:0000256" key="1">
    <source>
        <dbReference type="SAM" id="MobiDB-lite"/>
    </source>
</evidence>
<evidence type="ECO:0000256" key="2">
    <source>
        <dbReference type="SAM" id="Phobius"/>
    </source>
</evidence>
<keyword evidence="2" id="KW-0812">Transmembrane</keyword>
<reference evidence="3 4" key="1">
    <citation type="submission" date="2014-03" db="EMBL/GenBank/DDBJ databases">
        <title>The genome of Kluyveromyces dobzhanskii.</title>
        <authorList>
            <person name="Nystedt B."/>
            <person name="Astrom S."/>
        </authorList>
    </citation>
    <scope>NUCLEOTIDE SEQUENCE [LARGE SCALE GENOMIC DNA]</scope>
    <source>
        <strain evidence="3 4">CBS 2104</strain>
    </source>
</reference>
<feature type="compositionally biased region" description="Basic residues" evidence="1">
    <location>
        <begin position="240"/>
        <end position="261"/>
    </location>
</feature>
<feature type="region of interest" description="Disordered" evidence="1">
    <location>
        <begin position="238"/>
        <end position="275"/>
    </location>
</feature>